<feature type="compositionally biased region" description="Polar residues" evidence="1">
    <location>
        <begin position="716"/>
        <end position="725"/>
    </location>
</feature>
<feature type="compositionally biased region" description="Polar residues" evidence="1">
    <location>
        <begin position="612"/>
        <end position="625"/>
    </location>
</feature>
<feature type="compositionally biased region" description="Basic and acidic residues" evidence="1">
    <location>
        <begin position="69"/>
        <end position="79"/>
    </location>
</feature>
<dbReference type="OMA" id="STVTLMM"/>
<evidence type="ECO:0000259" key="2">
    <source>
        <dbReference type="PROSITE" id="PS50106"/>
    </source>
</evidence>
<feature type="domain" description="PDZ" evidence="2">
    <location>
        <begin position="318"/>
        <end position="391"/>
    </location>
</feature>
<evidence type="ECO:0000313" key="3">
    <source>
        <dbReference type="EnsemblProtists" id="PYU1_T010346"/>
    </source>
</evidence>
<feature type="region of interest" description="Disordered" evidence="1">
    <location>
        <begin position="566"/>
        <end position="625"/>
    </location>
</feature>
<dbReference type="SMART" id="SM00228">
    <property type="entry name" value="PDZ"/>
    <property type="match status" value="4"/>
</dbReference>
<feature type="domain" description="PDZ" evidence="2">
    <location>
        <begin position="162"/>
        <end position="234"/>
    </location>
</feature>
<dbReference type="VEuPathDB" id="FungiDB:PYU1_G010326"/>
<feature type="compositionally biased region" description="Polar residues" evidence="1">
    <location>
        <begin position="34"/>
        <end position="46"/>
    </location>
</feature>
<dbReference type="SUPFAM" id="SSF50156">
    <property type="entry name" value="PDZ domain-like"/>
    <property type="match status" value="4"/>
</dbReference>
<accession>K3WZE7</accession>
<feature type="domain" description="PDZ" evidence="2">
    <location>
        <begin position="841"/>
        <end position="913"/>
    </location>
</feature>
<sequence>MSSRTRGLRADSAGSNGSGFGDDSLPPDEYIQRRLQQMSSLMTNGTIAERDEASSANPIDAASPLLAPPDEHGGVADDVKPKNTMSVLEKLQALSLQDPFPMTHLVENGLSLPTPDVNRFFGEDDSGYMGDSFDAMPLPLGMLDDDDDDDEDDAYVITWEGGQLGLIFKANPAGQVVIRRVNKKGTALGLHYARAGDVLVGLNGISVQGVPFLEIVEQLKNPHFPIKLEFEPMKFAAVPPGVLAAAATIPYTYSANAMSKDMPSPTSSAGTVEVTDQDSSYVYVPRSGEDSYRDGADRQTLSVTMSTPSAAHYDVVWDEGPLGCGLKHRSGYPTVKSVNPTGVSPSVAQIGAGDVLIVINGYKTKEIGFKSAIAMLQRAPKPIYLRFRRQPPIQSDGGAAGVSSGNSTGTEPRIAPADPALLVPPGSLPPLQYTVVWRDGPLGIQIKSGSNGLVFVSRLTGAGNPSMTRQITPGDLFVRIGGVDVASRGIAGAFELLKTVQKPVALVFQRPSKDDASAPLPSFRKLREEAAMAAASTGNAGERGDGGFRHRLQKTQSAGRCEDAMQPQYSDDFDDSRASWQTRTLPNPHSSSVDATFRMRPPVISKSHSCDFDSTSDTGSQRSNARTDYADYLRASQYPTEGVPPPAADDSTLPRFSDIEAGRVVTTEVTALPPPPSYLDVFTQSGRSRDPIPDMGAVRYGAGSPPSESISVTSSGQRSPRSISNPMMSPPPPPPPMPMDDDFGMLPPPPQYSSFFSGQDAPGPVSRLQELRQQYIEAERRRNQGTQFAGTILSSYSDLDDSGVMRQRHAAGGPHSGAASSFIARAPMNPPPLPELWVRWSDGPLGITFKRKNGQIVVSRLTGAGLSPGLEQLRTGDWLVSFNNYSTRDLRLSETMELLKRLPKPIDMCFVVQ</sequence>
<dbReference type="InterPro" id="IPR051342">
    <property type="entry name" value="PDZ_scaffold"/>
</dbReference>
<feature type="domain" description="PDZ" evidence="2">
    <location>
        <begin position="440"/>
        <end position="512"/>
    </location>
</feature>
<feature type="region of interest" description="Disordered" evidence="1">
    <location>
        <begin position="1"/>
        <end position="79"/>
    </location>
</feature>
<dbReference type="InterPro" id="IPR036034">
    <property type="entry name" value="PDZ_sf"/>
</dbReference>
<feature type="compositionally biased region" description="Low complexity" evidence="1">
    <location>
        <begin position="704"/>
        <end position="715"/>
    </location>
</feature>
<evidence type="ECO:0000256" key="1">
    <source>
        <dbReference type="SAM" id="MobiDB-lite"/>
    </source>
</evidence>
<feature type="region of interest" description="Disordered" evidence="1">
    <location>
        <begin position="392"/>
        <end position="411"/>
    </location>
</feature>
<feature type="compositionally biased region" description="Pro residues" evidence="1">
    <location>
        <begin position="728"/>
        <end position="737"/>
    </location>
</feature>
<reference evidence="4" key="1">
    <citation type="journal article" date="2010" name="Genome Biol.">
        <title>Genome sequence of the necrotrophic plant pathogen Pythium ultimum reveals original pathogenicity mechanisms and effector repertoire.</title>
        <authorList>
            <person name="Levesque C.A."/>
            <person name="Brouwer H."/>
            <person name="Cano L."/>
            <person name="Hamilton J.P."/>
            <person name="Holt C."/>
            <person name="Huitema E."/>
            <person name="Raffaele S."/>
            <person name="Robideau G.P."/>
            <person name="Thines M."/>
            <person name="Win J."/>
            <person name="Zerillo M.M."/>
            <person name="Beakes G.W."/>
            <person name="Boore J.L."/>
            <person name="Busam D."/>
            <person name="Dumas B."/>
            <person name="Ferriera S."/>
            <person name="Fuerstenberg S.I."/>
            <person name="Gachon C.M."/>
            <person name="Gaulin E."/>
            <person name="Govers F."/>
            <person name="Grenville-Briggs L."/>
            <person name="Horner N."/>
            <person name="Hostetler J."/>
            <person name="Jiang R.H."/>
            <person name="Johnson J."/>
            <person name="Krajaejun T."/>
            <person name="Lin H."/>
            <person name="Meijer H.J."/>
            <person name="Moore B."/>
            <person name="Morris P."/>
            <person name="Phuntmart V."/>
            <person name="Puiu D."/>
            <person name="Shetty J."/>
            <person name="Stajich J.E."/>
            <person name="Tripathy S."/>
            <person name="Wawra S."/>
            <person name="van West P."/>
            <person name="Whitty B.R."/>
            <person name="Coutinho P.M."/>
            <person name="Henrissat B."/>
            <person name="Martin F."/>
            <person name="Thomas P.D."/>
            <person name="Tyler B.M."/>
            <person name="De Vries R.P."/>
            <person name="Kamoun S."/>
            <person name="Yandell M."/>
            <person name="Tisserat N."/>
            <person name="Buell C.R."/>
        </authorList>
    </citation>
    <scope>NUCLEOTIDE SEQUENCE</scope>
    <source>
        <strain evidence="4">DAOM:BR144</strain>
    </source>
</reference>
<dbReference type="CDD" id="cd00136">
    <property type="entry name" value="PDZ_canonical"/>
    <property type="match status" value="1"/>
</dbReference>
<dbReference type="PANTHER" id="PTHR19964">
    <property type="entry name" value="MULTIPLE PDZ DOMAIN PROTEIN"/>
    <property type="match status" value="1"/>
</dbReference>
<proteinExistence type="predicted"/>
<dbReference type="InterPro" id="IPR001478">
    <property type="entry name" value="PDZ"/>
</dbReference>
<feature type="region of interest" description="Disordered" evidence="1">
    <location>
        <begin position="700"/>
        <end position="737"/>
    </location>
</feature>
<keyword evidence="4" id="KW-1185">Reference proteome</keyword>
<dbReference type="EnsemblProtists" id="PYU1_T010346">
    <property type="protein sequence ID" value="PYU1_T010346"/>
    <property type="gene ID" value="PYU1_G010326"/>
</dbReference>
<dbReference type="HOGENOM" id="CLU_324040_0_0_1"/>
<dbReference type="AlphaFoldDB" id="K3WZE7"/>
<evidence type="ECO:0000313" key="4">
    <source>
        <dbReference type="Proteomes" id="UP000019132"/>
    </source>
</evidence>
<protein>
    <recommendedName>
        <fullName evidence="2">PDZ domain-containing protein</fullName>
    </recommendedName>
</protein>
<dbReference type="EMBL" id="GL376602">
    <property type="status" value="NOT_ANNOTATED_CDS"/>
    <property type="molecule type" value="Genomic_DNA"/>
</dbReference>
<name>K3WZE7_GLOUD</name>
<dbReference type="STRING" id="431595.K3WZE7"/>
<dbReference type="Proteomes" id="UP000019132">
    <property type="component" value="Unassembled WGS sequence"/>
</dbReference>
<reference evidence="4" key="2">
    <citation type="submission" date="2010-04" db="EMBL/GenBank/DDBJ databases">
        <authorList>
            <person name="Buell R."/>
            <person name="Hamilton J."/>
            <person name="Hostetler J."/>
        </authorList>
    </citation>
    <scope>NUCLEOTIDE SEQUENCE [LARGE SCALE GENOMIC DNA]</scope>
    <source>
        <strain evidence="4">DAOM:BR144</strain>
    </source>
</reference>
<dbReference type="PROSITE" id="PS50106">
    <property type="entry name" value="PDZ"/>
    <property type="match status" value="4"/>
</dbReference>
<feature type="compositionally biased region" description="Polar residues" evidence="1">
    <location>
        <begin position="578"/>
        <end position="594"/>
    </location>
</feature>
<dbReference type="InParanoid" id="K3WZE7"/>
<dbReference type="Gene3D" id="2.30.42.10">
    <property type="match status" value="4"/>
</dbReference>
<dbReference type="eggNOG" id="ENOG502QUTB">
    <property type="taxonomic scope" value="Eukaryota"/>
</dbReference>
<organism evidence="3 4">
    <name type="scientific">Globisporangium ultimum (strain ATCC 200006 / CBS 805.95 / DAOM BR144)</name>
    <name type="common">Pythium ultimum</name>
    <dbReference type="NCBI Taxonomy" id="431595"/>
    <lineage>
        <taxon>Eukaryota</taxon>
        <taxon>Sar</taxon>
        <taxon>Stramenopiles</taxon>
        <taxon>Oomycota</taxon>
        <taxon>Peronosporomycetes</taxon>
        <taxon>Pythiales</taxon>
        <taxon>Pythiaceae</taxon>
        <taxon>Globisporangium</taxon>
    </lineage>
</organism>
<dbReference type="PANTHER" id="PTHR19964:SF92">
    <property type="entry name" value="PATJ HOMOLOG"/>
    <property type="match status" value="1"/>
</dbReference>
<reference evidence="3" key="3">
    <citation type="submission" date="2015-02" db="UniProtKB">
        <authorList>
            <consortium name="EnsemblProtists"/>
        </authorList>
    </citation>
    <scope>IDENTIFICATION</scope>
    <source>
        <strain evidence="3">DAOM BR144</strain>
    </source>
</reference>